<dbReference type="SUPFAM" id="SSF50630">
    <property type="entry name" value="Acid proteases"/>
    <property type="match status" value="1"/>
</dbReference>
<evidence type="ECO:0000313" key="1">
    <source>
        <dbReference type="EMBL" id="GMF59909.1"/>
    </source>
</evidence>
<dbReference type="Proteomes" id="UP001165121">
    <property type="component" value="Unassembled WGS sequence"/>
</dbReference>
<reference evidence="1" key="1">
    <citation type="submission" date="2023-04" db="EMBL/GenBank/DDBJ databases">
        <title>Phytophthora fragariaefolia NBRC 109709.</title>
        <authorList>
            <person name="Ichikawa N."/>
            <person name="Sato H."/>
            <person name="Tonouchi N."/>
        </authorList>
    </citation>
    <scope>NUCLEOTIDE SEQUENCE</scope>
    <source>
        <strain evidence="1">NBRC 109709</strain>
    </source>
</reference>
<organism evidence="1 2">
    <name type="scientific">Phytophthora fragariaefolia</name>
    <dbReference type="NCBI Taxonomy" id="1490495"/>
    <lineage>
        <taxon>Eukaryota</taxon>
        <taxon>Sar</taxon>
        <taxon>Stramenopiles</taxon>
        <taxon>Oomycota</taxon>
        <taxon>Peronosporomycetes</taxon>
        <taxon>Peronosporales</taxon>
        <taxon>Peronosporaceae</taxon>
        <taxon>Phytophthora</taxon>
    </lineage>
</organism>
<dbReference type="AlphaFoldDB" id="A0A9W6YD57"/>
<proteinExistence type="predicted"/>
<dbReference type="InterPro" id="IPR021109">
    <property type="entry name" value="Peptidase_aspartic_dom_sf"/>
</dbReference>
<evidence type="ECO:0000313" key="2">
    <source>
        <dbReference type="Proteomes" id="UP001165121"/>
    </source>
</evidence>
<name>A0A9W6YD57_9STRA</name>
<accession>A0A9W6YD57</accession>
<sequence length="88" mass="9582">MELSTLQAGSSPPFIKTVYIADKPLRILIDSGAPHRILKDGVIDTTCMPIIQVSPRGFDGGAQQRLVPPCELTVDCDSFVVCRSYFGQ</sequence>
<dbReference type="OrthoDB" id="165129at2759"/>
<protein>
    <submittedName>
        <fullName evidence="1">Unnamed protein product</fullName>
    </submittedName>
</protein>
<comment type="caution">
    <text evidence="1">The sequence shown here is derived from an EMBL/GenBank/DDBJ whole genome shotgun (WGS) entry which is preliminary data.</text>
</comment>
<gene>
    <name evidence="1" type="ORF">Pfra01_002597800</name>
</gene>
<dbReference type="EMBL" id="BSXT01005155">
    <property type="protein sequence ID" value="GMF59909.1"/>
    <property type="molecule type" value="Genomic_DNA"/>
</dbReference>
<keyword evidence="2" id="KW-1185">Reference proteome</keyword>